<proteinExistence type="predicted"/>
<feature type="compositionally biased region" description="Basic residues" evidence="1">
    <location>
        <begin position="37"/>
        <end position="50"/>
    </location>
</feature>
<evidence type="ECO:0000256" key="1">
    <source>
        <dbReference type="SAM" id="MobiDB-lite"/>
    </source>
</evidence>
<protein>
    <submittedName>
        <fullName evidence="2">Uncharacterized protein</fullName>
    </submittedName>
</protein>
<organism evidence="2">
    <name type="scientific">Anguilla anguilla</name>
    <name type="common">European freshwater eel</name>
    <name type="synonym">Muraena anguilla</name>
    <dbReference type="NCBI Taxonomy" id="7936"/>
    <lineage>
        <taxon>Eukaryota</taxon>
        <taxon>Metazoa</taxon>
        <taxon>Chordata</taxon>
        <taxon>Craniata</taxon>
        <taxon>Vertebrata</taxon>
        <taxon>Euteleostomi</taxon>
        <taxon>Actinopterygii</taxon>
        <taxon>Neopterygii</taxon>
        <taxon>Teleostei</taxon>
        <taxon>Anguilliformes</taxon>
        <taxon>Anguillidae</taxon>
        <taxon>Anguilla</taxon>
    </lineage>
</organism>
<name>A0A0E9XF65_ANGAN</name>
<dbReference type="EMBL" id="GBXM01008269">
    <property type="protein sequence ID" value="JAI00309.1"/>
    <property type="molecule type" value="Transcribed_RNA"/>
</dbReference>
<feature type="region of interest" description="Disordered" evidence="1">
    <location>
        <begin position="37"/>
        <end position="56"/>
    </location>
</feature>
<reference evidence="2" key="1">
    <citation type="submission" date="2014-11" db="EMBL/GenBank/DDBJ databases">
        <authorList>
            <person name="Amaro Gonzalez C."/>
        </authorList>
    </citation>
    <scope>NUCLEOTIDE SEQUENCE</scope>
</reference>
<sequence length="56" mass="6391">MSLFGGDLRLISLFWNAVIGFHQTVLRAVSYLGNKQRSSRCHHNTPKPHWKSTVVV</sequence>
<evidence type="ECO:0000313" key="2">
    <source>
        <dbReference type="EMBL" id="JAI00309.1"/>
    </source>
</evidence>
<reference evidence="2" key="2">
    <citation type="journal article" date="2015" name="Fish Shellfish Immunol.">
        <title>Early steps in the European eel (Anguilla anguilla)-Vibrio vulnificus interaction in the gills: Role of the RtxA13 toxin.</title>
        <authorList>
            <person name="Callol A."/>
            <person name="Pajuelo D."/>
            <person name="Ebbesson L."/>
            <person name="Teles M."/>
            <person name="MacKenzie S."/>
            <person name="Amaro C."/>
        </authorList>
    </citation>
    <scope>NUCLEOTIDE SEQUENCE</scope>
</reference>
<accession>A0A0E9XF65</accession>
<dbReference type="AlphaFoldDB" id="A0A0E9XF65"/>